<proteinExistence type="predicted"/>
<evidence type="ECO:0000256" key="2">
    <source>
        <dbReference type="SAM" id="SignalP"/>
    </source>
</evidence>
<gene>
    <name evidence="3" type="ordered locus">trd_1577</name>
</gene>
<dbReference type="InterPro" id="IPR029046">
    <property type="entry name" value="LolA/LolB/LppX"/>
</dbReference>
<evidence type="ECO:0000313" key="3">
    <source>
        <dbReference type="EMBL" id="ACM05267.1"/>
    </source>
</evidence>
<dbReference type="eggNOG" id="COG2834">
    <property type="taxonomic scope" value="Bacteria"/>
</dbReference>
<sequence length="233" mass="25326">MPMHRLALLASLLLALAITGCAAPVRPTPTPLPPTPTPVPQGAPAVQGADRARLAAWASAWEAVERFRAEITVIDQSGRVQQRVQLAVVLPDRLHAFQLDPATGQPTLEWIVIGDAGWIKQGDRWQLGQIRGPLDLAQLYDPSSLAEARDASAGGATVTMEELAPETLDGVPCQRWSITVTPVGQATNRITLWLGQDDQLPRQLRTEYPDGSVLLLRYWGFGEAIEIQPPAER</sequence>
<keyword evidence="1 2" id="KW-0732">Signal</keyword>
<evidence type="ECO:0000256" key="1">
    <source>
        <dbReference type="ARBA" id="ARBA00022729"/>
    </source>
</evidence>
<keyword evidence="3" id="KW-0449">Lipoprotein</keyword>
<name>B9L084_THERP</name>
<dbReference type="Gene3D" id="2.50.20.20">
    <property type="match status" value="1"/>
</dbReference>
<keyword evidence="4" id="KW-1185">Reference proteome</keyword>
<dbReference type="EMBL" id="CP001275">
    <property type="protein sequence ID" value="ACM05267.1"/>
    <property type="molecule type" value="Genomic_DNA"/>
</dbReference>
<feature type="signal peptide" evidence="2">
    <location>
        <begin position="1"/>
        <end position="22"/>
    </location>
</feature>
<dbReference type="HOGENOM" id="CLU_1189461_0_0_0"/>
<dbReference type="AlphaFoldDB" id="B9L084"/>
<feature type="chain" id="PRO_5002886118" evidence="2">
    <location>
        <begin position="23"/>
        <end position="233"/>
    </location>
</feature>
<dbReference type="STRING" id="309801.trd_1577"/>
<organism evidence="3 4">
    <name type="scientific">Thermomicrobium roseum (strain ATCC 27502 / DSM 5159 / P-2)</name>
    <dbReference type="NCBI Taxonomy" id="309801"/>
    <lineage>
        <taxon>Bacteria</taxon>
        <taxon>Pseudomonadati</taxon>
        <taxon>Thermomicrobiota</taxon>
        <taxon>Thermomicrobia</taxon>
        <taxon>Thermomicrobiales</taxon>
        <taxon>Thermomicrobiaceae</taxon>
        <taxon>Thermomicrobium</taxon>
    </lineage>
</organism>
<dbReference type="KEGG" id="tro:trd_1577"/>
<protein>
    <submittedName>
        <fullName evidence="3">Putative lipoprotein</fullName>
    </submittedName>
</protein>
<dbReference type="SUPFAM" id="SSF89392">
    <property type="entry name" value="Prokaryotic lipoproteins and lipoprotein localization factors"/>
    <property type="match status" value="1"/>
</dbReference>
<reference evidence="3 4" key="1">
    <citation type="journal article" date="2009" name="PLoS ONE">
        <title>Complete genome sequence of the aerobic CO-oxidizing thermophile Thermomicrobium roseum.</title>
        <authorList>
            <person name="Wu D."/>
            <person name="Raymond J."/>
            <person name="Wu M."/>
            <person name="Chatterji S."/>
            <person name="Ren Q."/>
            <person name="Graham J.E."/>
            <person name="Bryant D.A."/>
            <person name="Robb F."/>
            <person name="Colman A."/>
            <person name="Tallon L.J."/>
            <person name="Badger J.H."/>
            <person name="Madupu R."/>
            <person name="Ward N.L."/>
            <person name="Eisen J.A."/>
        </authorList>
    </citation>
    <scope>NUCLEOTIDE SEQUENCE [LARGE SCALE GENOMIC DNA]</scope>
    <source>
        <strain evidence="4">ATCC 27502 / DSM 5159 / P-2</strain>
    </source>
</reference>
<evidence type="ECO:0000313" key="4">
    <source>
        <dbReference type="Proteomes" id="UP000000447"/>
    </source>
</evidence>
<accession>B9L084</accession>
<dbReference type="Proteomes" id="UP000000447">
    <property type="component" value="Chromosome"/>
</dbReference>
<dbReference type="PROSITE" id="PS51257">
    <property type="entry name" value="PROKAR_LIPOPROTEIN"/>
    <property type="match status" value="1"/>
</dbReference>